<dbReference type="EMBL" id="QXGC01002248">
    <property type="protein sequence ID" value="KAE9188673.1"/>
    <property type="molecule type" value="Genomic_DNA"/>
</dbReference>
<dbReference type="Proteomes" id="UP000476176">
    <property type="component" value="Unassembled WGS sequence"/>
</dbReference>
<evidence type="ECO:0000313" key="20">
    <source>
        <dbReference type="Proteomes" id="UP000488956"/>
    </source>
</evidence>
<evidence type="ECO:0000313" key="7">
    <source>
        <dbReference type="EMBL" id="KAE9188673.1"/>
    </source>
</evidence>
<dbReference type="Proteomes" id="UP000486351">
    <property type="component" value="Unassembled WGS sequence"/>
</dbReference>
<dbReference type="Proteomes" id="UP000429523">
    <property type="component" value="Unassembled WGS sequence"/>
</dbReference>
<sequence length="38" mass="3993">MGSGCSSFGGDNVPFDPKVISVKHFEIHRIVGQGGFGK</sequence>
<dbReference type="Proteomes" id="UP000488956">
    <property type="component" value="Unassembled WGS sequence"/>
</dbReference>
<evidence type="ECO:0000313" key="5">
    <source>
        <dbReference type="EMBL" id="KAE9096508.1"/>
    </source>
</evidence>
<evidence type="ECO:0000313" key="17">
    <source>
        <dbReference type="Proteomes" id="UP000460718"/>
    </source>
</evidence>
<evidence type="ECO:0000313" key="11">
    <source>
        <dbReference type="Proteomes" id="UP000429523"/>
    </source>
</evidence>
<proteinExistence type="predicted"/>
<gene>
    <name evidence="9" type="ORF">PF001_g22712</name>
    <name evidence="8" type="ORF">PF002_g24491</name>
    <name evidence="7" type="ORF">PF004_g22435</name>
    <name evidence="6" type="ORF">PF005_g23473</name>
    <name evidence="5" type="ORF">PF006_g23767</name>
    <name evidence="4" type="ORF">PF007_g23486</name>
    <name evidence="10" type="ORF">PF008_g22108</name>
    <name evidence="1" type="ORF">PF009_g24211</name>
    <name evidence="3" type="ORF">PF010_g22871</name>
    <name evidence="2" type="ORF">PF011_g22232</name>
</gene>
<protein>
    <recommendedName>
        <fullName evidence="21">Protein kinase domain-containing protein</fullName>
    </recommendedName>
</protein>
<organism evidence="9 13">
    <name type="scientific">Phytophthora fragariae</name>
    <dbReference type="NCBI Taxonomy" id="53985"/>
    <lineage>
        <taxon>Eukaryota</taxon>
        <taxon>Sar</taxon>
        <taxon>Stramenopiles</taxon>
        <taxon>Oomycota</taxon>
        <taxon>Peronosporomycetes</taxon>
        <taxon>Peronosporales</taxon>
        <taxon>Peronosporaceae</taxon>
        <taxon>Phytophthora</taxon>
    </lineage>
</organism>
<dbReference type="Proteomes" id="UP000441208">
    <property type="component" value="Unassembled WGS sequence"/>
</dbReference>
<dbReference type="Proteomes" id="UP000437068">
    <property type="component" value="Unassembled WGS sequence"/>
</dbReference>
<dbReference type="Proteomes" id="UP000440367">
    <property type="component" value="Unassembled WGS sequence"/>
</dbReference>
<evidence type="ECO:0000313" key="14">
    <source>
        <dbReference type="Proteomes" id="UP000440367"/>
    </source>
</evidence>
<evidence type="ECO:0000313" key="6">
    <source>
        <dbReference type="EMBL" id="KAE9179980.1"/>
    </source>
</evidence>
<evidence type="ECO:0000313" key="4">
    <source>
        <dbReference type="EMBL" id="KAE9079357.1"/>
    </source>
</evidence>
<evidence type="ECO:0000313" key="2">
    <source>
        <dbReference type="EMBL" id="KAE8980937.1"/>
    </source>
</evidence>
<evidence type="ECO:0000313" key="1">
    <source>
        <dbReference type="EMBL" id="KAE8925583.1"/>
    </source>
</evidence>
<dbReference type="EMBL" id="QXFX01002240">
    <property type="protein sequence ID" value="KAE9079116.1"/>
    <property type="molecule type" value="Genomic_DNA"/>
</dbReference>
<dbReference type="EMBL" id="QXGF01002229">
    <property type="protein sequence ID" value="KAE8925583.1"/>
    <property type="molecule type" value="Genomic_DNA"/>
</dbReference>
<dbReference type="EMBL" id="QXFZ01002222">
    <property type="protein sequence ID" value="KAE9079357.1"/>
    <property type="molecule type" value="Genomic_DNA"/>
</dbReference>
<dbReference type="EMBL" id="QXFY01002056">
    <property type="protein sequence ID" value="KAE9303883.1"/>
    <property type="molecule type" value="Genomic_DNA"/>
</dbReference>
<evidence type="ECO:0000313" key="16">
    <source>
        <dbReference type="Proteomes" id="UP000441208"/>
    </source>
</evidence>
<evidence type="ECO:0000313" key="3">
    <source>
        <dbReference type="EMBL" id="KAE9079116.1"/>
    </source>
</evidence>
<evidence type="ECO:0000313" key="9">
    <source>
        <dbReference type="EMBL" id="KAE9283741.1"/>
    </source>
</evidence>
<dbReference type="EMBL" id="QXGB01002238">
    <property type="protein sequence ID" value="KAE9179980.1"/>
    <property type="molecule type" value="Genomic_DNA"/>
</dbReference>
<dbReference type="EMBL" id="QXFW01002202">
    <property type="protein sequence ID" value="KAE8980937.1"/>
    <property type="molecule type" value="Genomic_DNA"/>
</dbReference>
<name>A0A6A4C2P3_9STRA</name>
<evidence type="ECO:0000313" key="15">
    <source>
        <dbReference type="Proteomes" id="UP000440732"/>
    </source>
</evidence>
<evidence type="ECO:0008006" key="21">
    <source>
        <dbReference type="Google" id="ProtNLM"/>
    </source>
</evidence>
<evidence type="ECO:0000313" key="10">
    <source>
        <dbReference type="EMBL" id="KAE9303883.1"/>
    </source>
</evidence>
<comment type="caution">
    <text evidence="9">The sequence shown here is derived from an EMBL/GenBank/DDBJ whole genome shotgun (WGS) entry which is preliminary data.</text>
</comment>
<evidence type="ECO:0000313" key="12">
    <source>
        <dbReference type="Proteomes" id="UP000433483"/>
    </source>
</evidence>
<evidence type="ECO:0000313" key="18">
    <source>
        <dbReference type="Proteomes" id="UP000476176"/>
    </source>
</evidence>
<keyword evidence="12" id="KW-1185">Reference proteome</keyword>
<dbReference type="AlphaFoldDB" id="A0A6A4C2P3"/>
<dbReference type="EMBL" id="QXGA01002503">
    <property type="protein sequence ID" value="KAE9096508.1"/>
    <property type="molecule type" value="Genomic_DNA"/>
</dbReference>
<evidence type="ECO:0000313" key="13">
    <source>
        <dbReference type="Proteomes" id="UP000437068"/>
    </source>
</evidence>
<evidence type="ECO:0000313" key="19">
    <source>
        <dbReference type="Proteomes" id="UP000486351"/>
    </source>
</evidence>
<evidence type="ECO:0000313" key="8">
    <source>
        <dbReference type="EMBL" id="KAE9191474.1"/>
    </source>
</evidence>
<dbReference type="EMBL" id="QXGE01002224">
    <property type="protein sequence ID" value="KAE9283741.1"/>
    <property type="molecule type" value="Genomic_DNA"/>
</dbReference>
<dbReference type="Proteomes" id="UP000440732">
    <property type="component" value="Unassembled WGS sequence"/>
</dbReference>
<accession>A0A6A4C2P3</accession>
<dbReference type="Proteomes" id="UP000460718">
    <property type="component" value="Unassembled WGS sequence"/>
</dbReference>
<dbReference type="EMBL" id="QXGD01002239">
    <property type="protein sequence ID" value="KAE9191474.1"/>
    <property type="molecule type" value="Genomic_DNA"/>
</dbReference>
<dbReference type="Proteomes" id="UP000433483">
    <property type="component" value="Unassembled WGS sequence"/>
</dbReference>
<reference evidence="11 12" key="1">
    <citation type="submission" date="2018-08" db="EMBL/GenBank/DDBJ databases">
        <title>Genomic investigation of the strawberry pathogen Phytophthora fragariae indicates pathogenicity is determined by transcriptional variation in three key races.</title>
        <authorList>
            <person name="Adams T.M."/>
            <person name="Armitage A.D."/>
            <person name="Sobczyk M.K."/>
            <person name="Bates H.J."/>
            <person name="Dunwell J.M."/>
            <person name="Nellist C.F."/>
            <person name="Harrison R.J."/>
        </authorList>
    </citation>
    <scope>NUCLEOTIDE SEQUENCE [LARGE SCALE GENOMIC DNA]</scope>
    <source>
        <strain evidence="9 13">A4</strain>
        <strain evidence="8 14">BC-1</strain>
        <strain evidence="7 18">BC-23</strain>
        <strain evidence="6 12">NOV-27</strain>
        <strain evidence="5 15">NOV-5</strain>
        <strain evidence="4 16">NOV-71</strain>
        <strain evidence="10 19">NOV-77</strain>
        <strain evidence="1 11">NOV-9</strain>
        <strain evidence="3 20">ONT-3</strain>
        <strain evidence="2 17">SCRP245</strain>
    </source>
</reference>